<dbReference type="AlphaFoldDB" id="A0A1R3XPF4"/>
<keyword evidence="3" id="KW-0520">NAD</keyword>
<dbReference type="GO" id="GO:0051287">
    <property type="term" value="F:NAD binding"/>
    <property type="evidence" value="ECO:0007669"/>
    <property type="project" value="InterPro"/>
</dbReference>
<dbReference type="STRING" id="1317125.SAMN05444128_3242"/>
<dbReference type="Pfam" id="PF03721">
    <property type="entry name" value="UDPG_MGDP_dh_N"/>
    <property type="match status" value="1"/>
</dbReference>
<sequence>MNRNKLKRIKKNEYKEMSSTEMTAIENAKIAVIGLGYVGLPLAVEFAKKFSTVGFDINEGRVQELNDGYDRTLEIENDYLKSVLTSSSNGQAGLYCSSKLQDIESCNYYIVTVPTPVDKNNRPDLTPLYKASETVGKVLKQSDIVIYESTVYPGVTEEECVPVLERMSGLKFNEDFFAGYSPERINPGDKEHTVAKILKITSGSTPEAAEKVDQLYRTVITAGTHKAASIKVAEAAKVIENAQRDINIAFVNELAKIFNRLGIDTDEVLEAAGTKWNFLKFKPGLVGGHCIGVDPYYLAQKAQEAGYHPEIILAGRRLNDGMGEYVAHEVIKLMVKKDIPVKGAKILVLGITFKENCPDVRNTKVVDILRTLKDYDTNITIYDPWAEPAEVKHEYGWDSVKELNGITDCDAIILAVSHNEFKLLDLNNLCKEKAIIYDVKGVLPKELSDARL</sequence>
<dbReference type="InterPro" id="IPR036291">
    <property type="entry name" value="NAD(P)-bd_dom_sf"/>
</dbReference>
<dbReference type="GO" id="GO:0016616">
    <property type="term" value="F:oxidoreductase activity, acting on the CH-OH group of donors, NAD or NADP as acceptor"/>
    <property type="evidence" value="ECO:0007669"/>
    <property type="project" value="InterPro"/>
</dbReference>
<dbReference type="Proteomes" id="UP000187181">
    <property type="component" value="Unassembled WGS sequence"/>
</dbReference>
<dbReference type="InterPro" id="IPR036220">
    <property type="entry name" value="UDP-Glc/GDP-Man_DH_C_sf"/>
</dbReference>
<dbReference type="InterPro" id="IPR014027">
    <property type="entry name" value="UDP-Glc/GDP-Man_DH_C"/>
</dbReference>
<dbReference type="Gene3D" id="3.40.50.720">
    <property type="entry name" value="NAD(P)-binding Rossmann-like Domain"/>
    <property type="match status" value="2"/>
</dbReference>
<evidence type="ECO:0000256" key="1">
    <source>
        <dbReference type="ARBA" id="ARBA00006601"/>
    </source>
</evidence>
<dbReference type="EMBL" id="FTPP01000003">
    <property type="protein sequence ID" value="SIT93830.1"/>
    <property type="molecule type" value="Genomic_DNA"/>
</dbReference>
<organism evidence="6 7">
    <name type="scientific">Pontibacter indicus</name>
    <dbReference type="NCBI Taxonomy" id="1317125"/>
    <lineage>
        <taxon>Bacteria</taxon>
        <taxon>Pseudomonadati</taxon>
        <taxon>Bacteroidota</taxon>
        <taxon>Cytophagia</taxon>
        <taxon>Cytophagales</taxon>
        <taxon>Hymenobacteraceae</taxon>
        <taxon>Pontibacter</taxon>
    </lineage>
</organism>
<dbReference type="SUPFAM" id="SSF48179">
    <property type="entry name" value="6-phosphogluconate dehydrogenase C-terminal domain-like"/>
    <property type="match status" value="1"/>
</dbReference>
<dbReference type="InterPro" id="IPR008927">
    <property type="entry name" value="6-PGluconate_DH-like_C_sf"/>
</dbReference>
<feature type="domain" description="UDP-glucose/GDP-mannose dehydrogenase C-terminal" evidence="5">
    <location>
        <begin position="347"/>
        <end position="445"/>
    </location>
</feature>
<dbReference type="PIRSF" id="PIRSF500136">
    <property type="entry name" value="UDP_ManNAc_DH"/>
    <property type="match status" value="1"/>
</dbReference>
<evidence type="ECO:0000259" key="5">
    <source>
        <dbReference type="SMART" id="SM00984"/>
    </source>
</evidence>
<evidence type="ECO:0000256" key="4">
    <source>
        <dbReference type="PIRNR" id="PIRNR000124"/>
    </source>
</evidence>
<keyword evidence="2" id="KW-0560">Oxidoreductase</keyword>
<evidence type="ECO:0000313" key="6">
    <source>
        <dbReference type="EMBL" id="SIT93830.1"/>
    </source>
</evidence>
<dbReference type="PANTHER" id="PTHR43491:SF2">
    <property type="entry name" value="UDP-N-ACETYL-D-MANNOSAMINE DEHYDROGENASE"/>
    <property type="match status" value="1"/>
</dbReference>
<dbReference type="PANTHER" id="PTHR43491">
    <property type="entry name" value="UDP-N-ACETYL-D-MANNOSAMINE DEHYDROGENASE"/>
    <property type="match status" value="1"/>
</dbReference>
<accession>A0A1R3XPF4</accession>
<dbReference type="InterPro" id="IPR014026">
    <property type="entry name" value="UDP-Glc/GDP-Man_DH_dimer"/>
</dbReference>
<dbReference type="InterPro" id="IPR028359">
    <property type="entry name" value="UDP_ManNAc/GlcNAc_DH"/>
</dbReference>
<dbReference type="GO" id="GO:0016628">
    <property type="term" value="F:oxidoreductase activity, acting on the CH-CH group of donors, NAD or NADP as acceptor"/>
    <property type="evidence" value="ECO:0007669"/>
    <property type="project" value="InterPro"/>
</dbReference>
<evidence type="ECO:0000313" key="7">
    <source>
        <dbReference type="Proteomes" id="UP000187181"/>
    </source>
</evidence>
<dbReference type="GO" id="GO:0000271">
    <property type="term" value="P:polysaccharide biosynthetic process"/>
    <property type="evidence" value="ECO:0007669"/>
    <property type="project" value="InterPro"/>
</dbReference>
<dbReference type="NCBIfam" id="TIGR03026">
    <property type="entry name" value="NDP-sugDHase"/>
    <property type="match status" value="1"/>
</dbReference>
<protein>
    <submittedName>
        <fullName evidence="6">UDP-N-acetyl-D-galactosamine dehydrogenase</fullName>
    </submittedName>
</protein>
<reference evidence="7" key="1">
    <citation type="submission" date="2017-01" db="EMBL/GenBank/DDBJ databases">
        <authorList>
            <person name="Varghese N."/>
            <person name="Submissions S."/>
        </authorList>
    </citation>
    <scope>NUCLEOTIDE SEQUENCE [LARGE SCALE GENOMIC DNA]</scope>
    <source>
        <strain evidence="7">LP100</strain>
    </source>
</reference>
<dbReference type="SUPFAM" id="SSF51735">
    <property type="entry name" value="NAD(P)-binding Rossmann-fold domains"/>
    <property type="match status" value="1"/>
</dbReference>
<evidence type="ECO:0000256" key="3">
    <source>
        <dbReference type="ARBA" id="ARBA00023027"/>
    </source>
</evidence>
<gene>
    <name evidence="6" type="ORF">SAMN05444128_3242</name>
</gene>
<dbReference type="SMART" id="SM00984">
    <property type="entry name" value="UDPG_MGDP_dh_C"/>
    <property type="match status" value="1"/>
</dbReference>
<dbReference type="Pfam" id="PF03720">
    <property type="entry name" value="UDPG_MGDP_dh_C"/>
    <property type="match status" value="1"/>
</dbReference>
<dbReference type="InterPro" id="IPR017476">
    <property type="entry name" value="UDP-Glc/GDP-Man"/>
</dbReference>
<dbReference type="PIRSF" id="PIRSF000124">
    <property type="entry name" value="UDPglc_GDPman_dh"/>
    <property type="match status" value="1"/>
</dbReference>
<evidence type="ECO:0000256" key="2">
    <source>
        <dbReference type="ARBA" id="ARBA00023002"/>
    </source>
</evidence>
<dbReference type="Pfam" id="PF00984">
    <property type="entry name" value="UDPG_MGDP_dh"/>
    <property type="match status" value="1"/>
</dbReference>
<dbReference type="InterPro" id="IPR001732">
    <property type="entry name" value="UDP-Glc/GDP-Man_DH_N"/>
</dbReference>
<comment type="similarity">
    <text evidence="1 4">Belongs to the UDP-glucose/GDP-mannose dehydrogenase family.</text>
</comment>
<keyword evidence="7" id="KW-1185">Reference proteome</keyword>
<dbReference type="SUPFAM" id="SSF52413">
    <property type="entry name" value="UDP-glucose/GDP-mannose dehydrogenase C-terminal domain"/>
    <property type="match status" value="1"/>
</dbReference>
<proteinExistence type="inferred from homology"/>
<name>A0A1R3XPF4_9BACT</name>